<sequence>MGASTSHNVISLWCLHHRHAWFSTILEFCDPQNCTVRIRSQYHACAHAKLHFAWLQIGPISVCFPSRGSGLQAVLIPAKTLRVSPPISKVNCISLSAVSSIAFVCGRFSHVSSTA</sequence>
<dbReference type="AlphaFoldDB" id="A0AAV4EC87"/>
<evidence type="ECO:0000313" key="1">
    <source>
        <dbReference type="EMBL" id="GFR58305.1"/>
    </source>
</evidence>
<accession>A0AAV4EC87</accession>
<dbReference type="EMBL" id="BMAT01000039">
    <property type="protein sequence ID" value="GFR58305.1"/>
    <property type="molecule type" value="Genomic_DNA"/>
</dbReference>
<keyword evidence="2" id="KW-1185">Reference proteome</keyword>
<protein>
    <submittedName>
        <fullName evidence="1">Uncharacterized protein</fullName>
    </submittedName>
</protein>
<dbReference type="Proteomes" id="UP000762676">
    <property type="component" value="Unassembled WGS sequence"/>
</dbReference>
<evidence type="ECO:0000313" key="2">
    <source>
        <dbReference type="Proteomes" id="UP000762676"/>
    </source>
</evidence>
<organism evidence="1 2">
    <name type="scientific">Elysia marginata</name>
    <dbReference type="NCBI Taxonomy" id="1093978"/>
    <lineage>
        <taxon>Eukaryota</taxon>
        <taxon>Metazoa</taxon>
        <taxon>Spiralia</taxon>
        <taxon>Lophotrochozoa</taxon>
        <taxon>Mollusca</taxon>
        <taxon>Gastropoda</taxon>
        <taxon>Heterobranchia</taxon>
        <taxon>Euthyneura</taxon>
        <taxon>Panpulmonata</taxon>
        <taxon>Sacoglossa</taxon>
        <taxon>Placobranchoidea</taxon>
        <taxon>Plakobranchidae</taxon>
        <taxon>Elysia</taxon>
    </lineage>
</organism>
<name>A0AAV4EC87_9GAST</name>
<gene>
    <name evidence="1" type="ORF">ElyMa_000026300</name>
</gene>
<comment type="caution">
    <text evidence="1">The sequence shown here is derived from an EMBL/GenBank/DDBJ whole genome shotgun (WGS) entry which is preliminary data.</text>
</comment>
<reference evidence="1 2" key="1">
    <citation type="journal article" date="2021" name="Elife">
        <title>Chloroplast acquisition without the gene transfer in kleptoplastic sea slugs, Plakobranchus ocellatus.</title>
        <authorList>
            <person name="Maeda T."/>
            <person name="Takahashi S."/>
            <person name="Yoshida T."/>
            <person name="Shimamura S."/>
            <person name="Takaki Y."/>
            <person name="Nagai Y."/>
            <person name="Toyoda A."/>
            <person name="Suzuki Y."/>
            <person name="Arimoto A."/>
            <person name="Ishii H."/>
            <person name="Satoh N."/>
            <person name="Nishiyama T."/>
            <person name="Hasebe M."/>
            <person name="Maruyama T."/>
            <person name="Minagawa J."/>
            <person name="Obokata J."/>
            <person name="Shigenobu S."/>
        </authorList>
    </citation>
    <scope>NUCLEOTIDE SEQUENCE [LARGE SCALE GENOMIC DNA]</scope>
</reference>
<proteinExistence type="predicted"/>